<dbReference type="PANTHER" id="PTHR47371">
    <property type="entry name" value="LIPOTEICHOIC ACID SYNTHASE"/>
    <property type="match status" value="1"/>
</dbReference>
<evidence type="ECO:0000313" key="8">
    <source>
        <dbReference type="EMBL" id="NML44696.1"/>
    </source>
</evidence>
<dbReference type="Pfam" id="PF00884">
    <property type="entry name" value="Sulfatase"/>
    <property type="match status" value="1"/>
</dbReference>
<dbReference type="EMBL" id="JABBFX010000001">
    <property type="protein sequence ID" value="NML44696.1"/>
    <property type="molecule type" value="Genomic_DNA"/>
</dbReference>
<sequence length="466" mass="50320">MSGWVFRYLLLYGLSVLVSTGNWFARRFGRVDLDQILYHLQQSPGALVKADSALVHNGISNCVLAPLAYALVLTLALASVGRLQRRYFTWPGQVLAFTLASGWAVHADVVMQPPDFSGQDWIATHYAAPAQPVAPAQKRNLVLIYAESLETAYGVDPLAGLPAADNLSFSDFRQLPGTGWTIAGMVSSQCGLPLKPLGILGSNDLGESVANFLPRARCLGDVLKDAGYHQVFLGGAARQFAGKDHFLLQHGYDEVLGRDEWVAEDPEVLLNEWGLNDDALFTQALLKLRALAAAKQPFNLTVLTIGMHPPRGYLSPTCPATHGDFRDAVDCTALLVRRFVQQAQAEGLLAGTDVVLTGDHLTMPASDMGRKLQGARRSVYNRILTASALAPNRRVIDHFDLAPTLLTALGFQLQDGRFGLGCSALGPVRCQSLAEDGNAQASLQRHSAFYDALWAPPVTLAGVPEP</sequence>
<dbReference type="InterPro" id="IPR000917">
    <property type="entry name" value="Sulfatase_N"/>
</dbReference>
<dbReference type="CDD" id="cd16015">
    <property type="entry name" value="LTA_synthase"/>
    <property type="match status" value="1"/>
</dbReference>
<comment type="caution">
    <text evidence="8">The sequence shown here is derived from an EMBL/GenBank/DDBJ whole genome shotgun (WGS) entry which is preliminary data.</text>
</comment>
<protein>
    <submittedName>
        <fullName evidence="8">Sulfatase-like hydrolase/transferase</fullName>
    </submittedName>
</protein>
<dbReference type="Gene3D" id="3.40.720.10">
    <property type="entry name" value="Alkaline Phosphatase, subunit A"/>
    <property type="match status" value="1"/>
</dbReference>
<organism evidence="8 9">
    <name type="scientific">Ramlibacter agri</name>
    <dbReference type="NCBI Taxonomy" id="2728837"/>
    <lineage>
        <taxon>Bacteria</taxon>
        <taxon>Pseudomonadati</taxon>
        <taxon>Pseudomonadota</taxon>
        <taxon>Betaproteobacteria</taxon>
        <taxon>Burkholderiales</taxon>
        <taxon>Comamonadaceae</taxon>
        <taxon>Ramlibacter</taxon>
    </lineage>
</organism>
<name>A0A848H139_9BURK</name>
<evidence type="ECO:0000259" key="7">
    <source>
        <dbReference type="Pfam" id="PF00884"/>
    </source>
</evidence>
<comment type="subcellular location">
    <subcellularLocation>
        <location evidence="1">Cell membrane</location>
        <topology evidence="1">Multi-pass membrane protein</topology>
    </subcellularLocation>
</comment>
<dbReference type="SUPFAM" id="SSF53649">
    <property type="entry name" value="Alkaline phosphatase-like"/>
    <property type="match status" value="1"/>
</dbReference>
<feature type="transmembrane region" description="Helical" evidence="6">
    <location>
        <begin position="5"/>
        <end position="25"/>
    </location>
</feature>
<proteinExistence type="predicted"/>
<evidence type="ECO:0000256" key="2">
    <source>
        <dbReference type="ARBA" id="ARBA00022475"/>
    </source>
</evidence>
<dbReference type="GO" id="GO:0016740">
    <property type="term" value="F:transferase activity"/>
    <property type="evidence" value="ECO:0007669"/>
    <property type="project" value="UniProtKB-KW"/>
</dbReference>
<keyword evidence="5 6" id="KW-0472">Membrane</keyword>
<dbReference type="InterPro" id="IPR017850">
    <property type="entry name" value="Alkaline_phosphatase_core_sf"/>
</dbReference>
<dbReference type="GO" id="GO:0005886">
    <property type="term" value="C:plasma membrane"/>
    <property type="evidence" value="ECO:0007669"/>
    <property type="project" value="UniProtKB-SubCell"/>
</dbReference>
<keyword evidence="8" id="KW-0378">Hydrolase</keyword>
<reference evidence="8 9" key="1">
    <citation type="submission" date="2020-04" db="EMBL/GenBank/DDBJ databases">
        <title>Ramlibacter sp. G-1-2-2 isolated from soil.</title>
        <authorList>
            <person name="Dahal R.H."/>
        </authorList>
    </citation>
    <scope>NUCLEOTIDE SEQUENCE [LARGE SCALE GENOMIC DNA]</scope>
    <source>
        <strain evidence="8 9">G-1-2-2</strain>
    </source>
</reference>
<keyword evidence="3 6" id="KW-0812">Transmembrane</keyword>
<evidence type="ECO:0000256" key="5">
    <source>
        <dbReference type="ARBA" id="ARBA00023136"/>
    </source>
</evidence>
<dbReference type="AlphaFoldDB" id="A0A848H139"/>
<keyword evidence="9" id="KW-1185">Reference proteome</keyword>
<keyword evidence="2" id="KW-1003">Cell membrane</keyword>
<dbReference type="RefSeq" id="WP_169418805.1">
    <property type="nucleotide sequence ID" value="NZ_JABBFX010000001.1"/>
</dbReference>
<evidence type="ECO:0000313" key="9">
    <source>
        <dbReference type="Proteomes" id="UP000541185"/>
    </source>
</evidence>
<evidence type="ECO:0000256" key="3">
    <source>
        <dbReference type="ARBA" id="ARBA00022692"/>
    </source>
</evidence>
<evidence type="ECO:0000256" key="1">
    <source>
        <dbReference type="ARBA" id="ARBA00004651"/>
    </source>
</evidence>
<feature type="transmembrane region" description="Helical" evidence="6">
    <location>
        <begin position="58"/>
        <end position="80"/>
    </location>
</feature>
<evidence type="ECO:0000256" key="4">
    <source>
        <dbReference type="ARBA" id="ARBA00022989"/>
    </source>
</evidence>
<gene>
    <name evidence="8" type="ORF">HHL11_13105</name>
</gene>
<dbReference type="Proteomes" id="UP000541185">
    <property type="component" value="Unassembled WGS sequence"/>
</dbReference>
<dbReference type="InterPro" id="IPR050448">
    <property type="entry name" value="OpgB/LTA_synthase_biosynth"/>
</dbReference>
<keyword evidence="4 6" id="KW-1133">Transmembrane helix</keyword>
<keyword evidence="8" id="KW-0808">Transferase</keyword>
<accession>A0A848H139</accession>
<dbReference type="PANTHER" id="PTHR47371:SF3">
    <property type="entry name" value="PHOSPHOGLYCEROL TRANSFERASE I"/>
    <property type="match status" value="1"/>
</dbReference>
<evidence type="ECO:0000256" key="6">
    <source>
        <dbReference type="SAM" id="Phobius"/>
    </source>
</evidence>
<feature type="domain" description="Sulfatase N-terminal" evidence="7">
    <location>
        <begin position="164"/>
        <end position="410"/>
    </location>
</feature>
<dbReference type="GO" id="GO:0016787">
    <property type="term" value="F:hydrolase activity"/>
    <property type="evidence" value="ECO:0007669"/>
    <property type="project" value="UniProtKB-KW"/>
</dbReference>